<keyword evidence="4" id="KW-1185">Reference proteome</keyword>
<accession>A0AAE1DXH9</accession>
<feature type="transmembrane region" description="Helical" evidence="2">
    <location>
        <begin position="12"/>
        <end position="37"/>
    </location>
</feature>
<protein>
    <submittedName>
        <fullName evidence="3">Uncharacterized protein</fullName>
    </submittedName>
</protein>
<comment type="caution">
    <text evidence="3">The sequence shown here is derived from an EMBL/GenBank/DDBJ whole genome shotgun (WGS) entry which is preliminary data.</text>
</comment>
<evidence type="ECO:0000256" key="1">
    <source>
        <dbReference type="SAM" id="MobiDB-lite"/>
    </source>
</evidence>
<organism evidence="3 4">
    <name type="scientific">Elysia crispata</name>
    <name type="common">lettuce slug</name>
    <dbReference type="NCBI Taxonomy" id="231223"/>
    <lineage>
        <taxon>Eukaryota</taxon>
        <taxon>Metazoa</taxon>
        <taxon>Spiralia</taxon>
        <taxon>Lophotrochozoa</taxon>
        <taxon>Mollusca</taxon>
        <taxon>Gastropoda</taxon>
        <taxon>Heterobranchia</taxon>
        <taxon>Euthyneura</taxon>
        <taxon>Panpulmonata</taxon>
        <taxon>Sacoglossa</taxon>
        <taxon>Placobranchoidea</taxon>
        <taxon>Plakobranchidae</taxon>
        <taxon>Elysia</taxon>
    </lineage>
</organism>
<dbReference type="AlphaFoldDB" id="A0AAE1DXH9"/>
<dbReference type="EMBL" id="JAWDGP010002044">
    <property type="protein sequence ID" value="KAK3785940.1"/>
    <property type="molecule type" value="Genomic_DNA"/>
</dbReference>
<feature type="region of interest" description="Disordered" evidence="1">
    <location>
        <begin position="74"/>
        <end position="99"/>
    </location>
</feature>
<evidence type="ECO:0000256" key="2">
    <source>
        <dbReference type="SAM" id="Phobius"/>
    </source>
</evidence>
<sequence length="99" mass="10862">MARLARSKPFVCFNRAVLVLSSLVLMLLTCLIALTLLEDGKGVLHEGYATQGPSQNKQYVPDMASLLTWGHGGSGVSVDPTKLRDKEHRTDSEVKCLNY</sequence>
<keyword evidence="2" id="KW-0812">Transmembrane</keyword>
<keyword evidence="2" id="KW-0472">Membrane</keyword>
<name>A0AAE1DXH9_9GAST</name>
<gene>
    <name evidence="3" type="ORF">RRG08_013942</name>
</gene>
<feature type="compositionally biased region" description="Basic and acidic residues" evidence="1">
    <location>
        <begin position="81"/>
        <end position="99"/>
    </location>
</feature>
<evidence type="ECO:0000313" key="3">
    <source>
        <dbReference type="EMBL" id="KAK3785940.1"/>
    </source>
</evidence>
<dbReference type="Proteomes" id="UP001283361">
    <property type="component" value="Unassembled WGS sequence"/>
</dbReference>
<evidence type="ECO:0000313" key="4">
    <source>
        <dbReference type="Proteomes" id="UP001283361"/>
    </source>
</evidence>
<reference evidence="3" key="1">
    <citation type="journal article" date="2023" name="G3 (Bethesda)">
        <title>A reference genome for the long-term kleptoplast-retaining sea slug Elysia crispata morphotype clarki.</title>
        <authorList>
            <person name="Eastman K.E."/>
            <person name="Pendleton A.L."/>
            <person name="Shaikh M.A."/>
            <person name="Suttiyut T."/>
            <person name="Ogas R."/>
            <person name="Tomko P."/>
            <person name="Gavelis G."/>
            <person name="Widhalm J.R."/>
            <person name="Wisecaver J.H."/>
        </authorList>
    </citation>
    <scope>NUCLEOTIDE SEQUENCE</scope>
    <source>
        <strain evidence="3">ECLA1</strain>
    </source>
</reference>
<proteinExistence type="predicted"/>
<keyword evidence="2" id="KW-1133">Transmembrane helix</keyword>